<dbReference type="Gene3D" id="1.10.10.10">
    <property type="entry name" value="Winged helix-like DNA-binding domain superfamily/Winged helix DNA-binding domain"/>
    <property type="match status" value="1"/>
</dbReference>
<protein>
    <submittedName>
        <fullName evidence="7">RNA polymerase subunit sigma-70</fullName>
    </submittedName>
</protein>
<dbReference type="CDD" id="cd06171">
    <property type="entry name" value="Sigma70_r4"/>
    <property type="match status" value="1"/>
</dbReference>
<evidence type="ECO:0000259" key="6">
    <source>
        <dbReference type="Pfam" id="PF08281"/>
    </source>
</evidence>
<evidence type="ECO:0000256" key="4">
    <source>
        <dbReference type="ARBA" id="ARBA00023163"/>
    </source>
</evidence>
<name>A0A2P6MJ41_ALKUR</name>
<reference evidence="7 8" key="1">
    <citation type="submission" date="2018-03" db="EMBL/GenBank/DDBJ databases">
        <title>Bacillus urumqiensis sp. nov., a moderately haloalkaliphilic bacterium isolated from a salt lake.</title>
        <authorList>
            <person name="Zhao B."/>
            <person name="Liao Z."/>
        </authorList>
    </citation>
    <scope>NUCLEOTIDE SEQUENCE [LARGE SCALE GENOMIC DNA]</scope>
    <source>
        <strain evidence="7 8">BZ-SZ-XJ18</strain>
    </source>
</reference>
<evidence type="ECO:0000256" key="2">
    <source>
        <dbReference type="ARBA" id="ARBA00023015"/>
    </source>
</evidence>
<dbReference type="InterPro" id="IPR013325">
    <property type="entry name" value="RNA_pol_sigma_r2"/>
</dbReference>
<dbReference type="RefSeq" id="WP_105958460.1">
    <property type="nucleotide sequence ID" value="NZ_PVNS01000004.1"/>
</dbReference>
<sequence length="186" mass="21561">MAGQEDLHLYERIVRQDADALEALYDKYEKLLYSFAWKLTGDAGTAEEVVQEVMMKLWKGTAGYQADKGKFSSWLLTMTRNAAIDLLRKKKRRDEQTVHQETEPSSDSPAVEDLVEWKEKREEIKGAMMKLKEEQRMVIQLIYFEGLSQQRTAEQIGIPLGTVKGRVRLALKHLREELASERGEWQ</sequence>
<dbReference type="SUPFAM" id="SSF88946">
    <property type="entry name" value="Sigma2 domain of RNA polymerase sigma factors"/>
    <property type="match status" value="1"/>
</dbReference>
<accession>A0A2P6MJ41</accession>
<dbReference type="EMBL" id="PVNS01000004">
    <property type="protein sequence ID" value="PRO66270.1"/>
    <property type="molecule type" value="Genomic_DNA"/>
</dbReference>
<evidence type="ECO:0000256" key="1">
    <source>
        <dbReference type="ARBA" id="ARBA00010641"/>
    </source>
</evidence>
<dbReference type="AlphaFoldDB" id="A0A2P6MJ41"/>
<keyword evidence="4" id="KW-0804">Transcription</keyword>
<comment type="similarity">
    <text evidence="1">Belongs to the sigma-70 factor family. ECF subfamily.</text>
</comment>
<dbReference type="GO" id="GO:0006352">
    <property type="term" value="P:DNA-templated transcription initiation"/>
    <property type="evidence" value="ECO:0007669"/>
    <property type="project" value="InterPro"/>
</dbReference>
<dbReference type="InterPro" id="IPR007627">
    <property type="entry name" value="RNA_pol_sigma70_r2"/>
</dbReference>
<gene>
    <name evidence="7" type="ORF">C6I21_05565</name>
</gene>
<dbReference type="OrthoDB" id="9784272at2"/>
<dbReference type="SUPFAM" id="SSF88659">
    <property type="entry name" value="Sigma3 and sigma4 domains of RNA polymerase sigma factors"/>
    <property type="match status" value="1"/>
</dbReference>
<dbReference type="PANTHER" id="PTHR43133:SF62">
    <property type="entry name" value="RNA POLYMERASE SIGMA FACTOR SIGZ"/>
    <property type="match status" value="1"/>
</dbReference>
<dbReference type="Pfam" id="PF08281">
    <property type="entry name" value="Sigma70_r4_2"/>
    <property type="match status" value="1"/>
</dbReference>
<evidence type="ECO:0000313" key="7">
    <source>
        <dbReference type="EMBL" id="PRO66270.1"/>
    </source>
</evidence>
<dbReference type="Pfam" id="PF04542">
    <property type="entry name" value="Sigma70_r2"/>
    <property type="match status" value="1"/>
</dbReference>
<dbReference type="Proteomes" id="UP000243650">
    <property type="component" value="Unassembled WGS sequence"/>
</dbReference>
<dbReference type="InterPro" id="IPR013324">
    <property type="entry name" value="RNA_pol_sigma_r3/r4-like"/>
</dbReference>
<feature type="domain" description="RNA polymerase sigma factor 70 region 4 type 2" evidence="6">
    <location>
        <begin position="122"/>
        <end position="174"/>
    </location>
</feature>
<dbReference type="NCBIfam" id="TIGR02937">
    <property type="entry name" value="sigma70-ECF"/>
    <property type="match status" value="1"/>
</dbReference>
<dbReference type="InterPro" id="IPR039425">
    <property type="entry name" value="RNA_pol_sigma-70-like"/>
</dbReference>
<proteinExistence type="inferred from homology"/>
<feature type="domain" description="RNA polymerase sigma-70 region 2" evidence="5">
    <location>
        <begin position="24"/>
        <end position="93"/>
    </location>
</feature>
<organism evidence="7 8">
    <name type="scientific">Alkalicoccus urumqiensis</name>
    <name type="common">Bacillus urumqiensis</name>
    <dbReference type="NCBI Taxonomy" id="1548213"/>
    <lineage>
        <taxon>Bacteria</taxon>
        <taxon>Bacillati</taxon>
        <taxon>Bacillota</taxon>
        <taxon>Bacilli</taxon>
        <taxon>Bacillales</taxon>
        <taxon>Bacillaceae</taxon>
        <taxon>Alkalicoccus</taxon>
    </lineage>
</organism>
<dbReference type="InterPro" id="IPR014284">
    <property type="entry name" value="RNA_pol_sigma-70_dom"/>
</dbReference>
<keyword evidence="3" id="KW-0731">Sigma factor</keyword>
<dbReference type="GO" id="GO:0003677">
    <property type="term" value="F:DNA binding"/>
    <property type="evidence" value="ECO:0007669"/>
    <property type="project" value="InterPro"/>
</dbReference>
<dbReference type="InterPro" id="IPR036388">
    <property type="entry name" value="WH-like_DNA-bd_sf"/>
</dbReference>
<evidence type="ECO:0000259" key="5">
    <source>
        <dbReference type="Pfam" id="PF04542"/>
    </source>
</evidence>
<dbReference type="InterPro" id="IPR013249">
    <property type="entry name" value="RNA_pol_sigma70_r4_t2"/>
</dbReference>
<dbReference type="GO" id="GO:0016987">
    <property type="term" value="F:sigma factor activity"/>
    <property type="evidence" value="ECO:0007669"/>
    <property type="project" value="UniProtKB-KW"/>
</dbReference>
<dbReference type="Gene3D" id="1.10.1740.10">
    <property type="match status" value="1"/>
</dbReference>
<keyword evidence="8" id="KW-1185">Reference proteome</keyword>
<evidence type="ECO:0000313" key="8">
    <source>
        <dbReference type="Proteomes" id="UP000243650"/>
    </source>
</evidence>
<evidence type="ECO:0000256" key="3">
    <source>
        <dbReference type="ARBA" id="ARBA00023082"/>
    </source>
</evidence>
<dbReference type="PANTHER" id="PTHR43133">
    <property type="entry name" value="RNA POLYMERASE ECF-TYPE SIGMA FACTO"/>
    <property type="match status" value="1"/>
</dbReference>
<comment type="caution">
    <text evidence="7">The sequence shown here is derived from an EMBL/GenBank/DDBJ whole genome shotgun (WGS) entry which is preliminary data.</text>
</comment>
<keyword evidence="2" id="KW-0805">Transcription regulation</keyword>